<keyword evidence="5" id="KW-0813">Transport</keyword>
<dbReference type="InterPro" id="IPR023173">
    <property type="entry name" value="NADPH_Cyt_P450_Rdtase_alpha"/>
</dbReference>
<comment type="cofactor">
    <cofactor evidence="1">
        <name>FMN</name>
        <dbReference type="ChEBI" id="CHEBI:58210"/>
    </cofactor>
</comment>
<evidence type="ECO:0000256" key="9">
    <source>
        <dbReference type="ARBA" id="ARBA00022857"/>
    </source>
</evidence>
<comment type="function">
    <text evidence="13">This enzyme catalyzes the 6-electron reduction of sulfite to sulfide. This is one of several activities required for the biosynthesis of L-cysteine from sulfate.</text>
</comment>
<dbReference type="GO" id="GO:0005829">
    <property type="term" value="C:cytosol"/>
    <property type="evidence" value="ECO:0007669"/>
    <property type="project" value="TreeGrafter"/>
</dbReference>
<keyword evidence="7" id="KW-0288">FMN</keyword>
<keyword evidence="17" id="KW-1185">Reference proteome</keyword>
<dbReference type="Pfam" id="PF00175">
    <property type="entry name" value="NAD_binding_1"/>
    <property type="match status" value="1"/>
</dbReference>
<dbReference type="GO" id="GO:0050660">
    <property type="term" value="F:flavin adenine dinucleotide binding"/>
    <property type="evidence" value="ECO:0007669"/>
    <property type="project" value="TreeGrafter"/>
</dbReference>
<dbReference type="Pfam" id="PF00667">
    <property type="entry name" value="FAD_binding_1"/>
    <property type="match status" value="1"/>
</dbReference>
<dbReference type="AlphaFoldDB" id="A0A165QS45"/>
<dbReference type="InterPro" id="IPR001433">
    <property type="entry name" value="OxRdtase_FAD/NAD-bd"/>
</dbReference>
<dbReference type="InterPro" id="IPR002869">
    <property type="entry name" value="Pyrv_flavodox_OxRed_cen"/>
</dbReference>
<dbReference type="Proteomes" id="UP000077266">
    <property type="component" value="Unassembled WGS sequence"/>
</dbReference>
<proteinExistence type="predicted"/>
<dbReference type="PRINTS" id="PR00371">
    <property type="entry name" value="FPNCR"/>
</dbReference>
<comment type="catalytic activity">
    <reaction evidence="12">
        <text>hydrogen sulfide + 3 NADP(+) + 3 H2O = sulfite + 3 NADPH + 4 H(+)</text>
        <dbReference type="Rhea" id="RHEA:13801"/>
        <dbReference type="ChEBI" id="CHEBI:15377"/>
        <dbReference type="ChEBI" id="CHEBI:15378"/>
        <dbReference type="ChEBI" id="CHEBI:17359"/>
        <dbReference type="ChEBI" id="CHEBI:29919"/>
        <dbReference type="ChEBI" id="CHEBI:57783"/>
        <dbReference type="ChEBI" id="CHEBI:58349"/>
        <dbReference type="EC" id="1.8.1.2"/>
    </reaction>
</comment>
<keyword evidence="11" id="KW-0560">Oxidoreductase</keyword>
<gene>
    <name evidence="16" type="ORF">EXIGLDRAFT_663402</name>
</gene>
<evidence type="ECO:0000256" key="10">
    <source>
        <dbReference type="ARBA" id="ARBA00022982"/>
    </source>
</evidence>
<evidence type="ECO:0000256" key="13">
    <source>
        <dbReference type="ARBA" id="ARBA00059320"/>
    </source>
</evidence>
<reference evidence="16 17" key="1">
    <citation type="journal article" date="2016" name="Mol. Biol. Evol.">
        <title>Comparative Genomics of Early-Diverging Mushroom-Forming Fungi Provides Insights into the Origins of Lignocellulose Decay Capabilities.</title>
        <authorList>
            <person name="Nagy L.G."/>
            <person name="Riley R."/>
            <person name="Tritt A."/>
            <person name="Adam C."/>
            <person name="Daum C."/>
            <person name="Floudas D."/>
            <person name="Sun H."/>
            <person name="Yadav J.S."/>
            <person name="Pangilinan J."/>
            <person name="Larsson K.H."/>
            <person name="Matsuura K."/>
            <person name="Barry K."/>
            <person name="Labutti K."/>
            <person name="Kuo R."/>
            <person name="Ohm R.A."/>
            <person name="Bhattacharya S.S."/>
            <person name="Shirouzu T."/>
            <person name="Yoshinaga Y."/>
            <person name="Martin F.M."/>
            <person name="Grigoriev I.V."/>
            <person name="Hibbett D.S."/>
        </authorList>
    </citation>
    <scope>NUCLEOTIDE SEQUENCE [LARGE SCALE GENOMIC DNA]</scope>
    <source>
        <strain evidence="16 17">HHB12029</strain>
    </source>
</reference>
<dbReference type="EC" id="1.8.1.2" evidence="4"/>
<dbReference type="FunFam" id="1.20.990.10:FF:000010">
    <property type="entry name" value="Sulfite reductase [NADPH] flavoprotein component"/>
    <property type="match status" value="1"/>
</dbReference>
<evidence type="ECO:0000256" key="8">
    <source>
        <dbReference type="ARBA" id="ARBA00022827"/>
    </source>
</evidence>
<feature type="region of interest" description="Disordered" evidence="14">
    <location>
        <begin position="1"/>
        <end position="22"/>
    </location>
</feature>
<evidence type="ECO:0000256" key="1">
    <source>
        <dbReference type="ARBA" id="ARBA00001917"/>
    </source>
</evidence>
<dbReference type="GO" id="GO:0004783">
    <property type="term" value="F:sulfite reductase (NADPH) activity"/>
    <property type="evidence" value="ECO:0007669"/>
    <property type="project" value="UniProtKB-EC"/>
</dbReference>
<evidence type="ECO:0000256" key="5">
    <source>
        <dbReference type="ARBA" id="ARBA00022448"/>
    </source>
</evidence>
<dbReference type="PANTHER" id="PTHR19384:SF109">
    <property type="entry name" value="SULFITE REDUCTASE [NADPH] FLAVOPROTEIN COMPONENT"/>
    <property type="match status" value="1"/>
</dbReference>
<comment type="cofactor">
    <cofactor evidence="2">
        <name>FAD</name>
        <dbReference type="ChEBI" id="CHEBI:57692"/>
    </cofactor>
</comment>
<organism evidence="16 17">
    <name type="scientific">Exidia glandulosa HHB12029</name>
    <dbReference type="NCBI Taxonomy" id="1314781"/>
    <lineage>
        <taxon>Eukaryota</taxon>
        <taxon>Fungi</taxon>
        <taxon>Dikarya</taxon>
        <taxon>Basidiomycota</taxon>
        <taxon>Agaricomycotina</taxon>
        <taxon>Agaricomycetes</taxon>
        <taxon>Auriculariales</taxon>
        <taxon>Exidiaceae</taxon>
        <taxon>Exidia</taxon>
    </lineage>
</organism>
<dbReference type="SUPFAM" id="SSF53323">
    <property type="entry name" value="Pyruvate-ferredoxin oxidoreductase, PFOR, domain III"/>
    <property type="match status" value="1"/>
</dbReference>
<evidence type="ECO:0000256" key="7">
    <source>
        <dbReference type="ARBA" id="ARBA00022643"/>
    </source>
</evidence>
<keyword evidence="8" id="KW-0274">FAD</keyword>
<evidence type="ECO:0000256" key="4">
    <source>
        <dbReference type="ARBA" id="ARBA00012604"/>
    </source>
</evidence>
<dbReference type="Gene3D" id="1.20.990.10">
    <property type="entry name" value="NADPH-cytochrome p450 Reductase, Chain A, domain 3"/>
    <property type="match status" value="1"/>
</dbReference>
<evidence type="ECO:0000313" key="16">
    <source>
        <dbReference type="EMBL" id="KZW04001.1"/>
    </source>
</evidence>
<dbReference type="CDD" id="cd06207">
    <property type="entry name" value="CyPoR_like"/>
    <property type="match status" value="1"/>
</dbReference>
<feature type="compositionally biased region" description="Low complexity" evidence="14">
    <location>
        <begin position="1"/>
        <end position="16"/>
    </location>
</feature>
<evidence type="ECO:0000256" key="11">
    <source>
        <dbReference type="ARBA" id="ARBA00023002"/>
    </source>
</evidence>
<evidence type="ECO:0000256" key="6">
    <source>
        <dbReference type="ARBA" id="ARBA00022630"/>
    </source>
</evidence>
<dbReference type="Gene3D" id="3.40.50.80">
    <property type="entry name" value="Nucleotide-binding domain of ferredoxin-NADP reductase (FNR) module"/>
    <property type="match status" value="1"/>
</dbReference>
<dbReference type="Gene3D" id="3.40.920.10">
    <property type="entry name" value="Pyruvate-ferredoxin oxidoreductase, PFOR, domain III"/>
    <property type="match status" value="1"/>
</dbReference>
<dbReference type="SUPFAM" id="SSF52343">
    <property type="entry name" value="Ferredoxin reductase-like, C-terminal NADP-linked domain"/>
    <property type="match status" value="1"/>
</dbReference>
<dbReference type="SUPFAM" id="SSF52922">
    <property type="entry name" value="TK C-terminal domain-like"/>
    <property type="match status" value="1"/>
</dbReference>
<feature type="domain" description="FAD-binding FR-type" evidence="15">
    <location>
        <begin position="663"/>
        <end position="895"/>
    </location>
</feature>
<evidence type="ECO:0000256" key="14">
    <source>
        <dbReference type="SAM" id="MobiDB-lite"/>
    </source>
</evidence>
<keyword evidence="10" id="KW-0249">Electron transport</keyword>
<sequence>MAFHVSGRSSPSSAGSTTLTNQSAKNKLAESLTALPVGQALRLPASALVERMAKAHSSSVFLYDLAAQSGIGAHLAGDADDDSAPPVVPMQTRPGAGLILLGRLSEGPSKDTKNGCVLTAFTTPHTLERMGEYLADLPDATPDARLVIQVPAVTNAGEDLSLSPTLNHLATAIDAFPDSVAVIFSSGAQETVNFAEIAYKTTSHHVVHVYDHYGAAREVTDVEVPAWDETASGALPDVLFQAGVAPLSYHGDPNATHVLVVLNGPLATVAKTLIKNTPGLGLVVVRVLRPWDRATFLASIPESTTSLHVVDDASTNKSSGPLFTDVFAAVAGSARSMKGHHPSPAQLSDCISSIEAFHHLLKELGLPQALSVPSLSDSRDKKLLFYSTPSASVSALPSVITHDFLSNKTISARMLAEHDAFSKVGGVTRTRILLSPKTSEHDELPLTFTIPSSGVEAHFVGILDQALLKTHDVFGGAKQGATVLINSGWTADELISNIAPGSLSQAFDKELHLFLIDTAAIAKSLANSGNELLEIVIAHIAFLKLYMGRAGSLDVLQQVATAAFSTTVANVDVAHIASVVWADLAEVRIPDFVAVPEAEGKPLKSVEFNTIVPDEDRPKDVLKPTLGTLSQAIKALLFAEALSPPAPSDSTAPHPALRPDVPERTYVLTCTVNRRLTPREYERNVFHMEFDTTGTGLQYAIGEALGIHGWNDADDVREFCAWYGLDPERAISIPVPESGGTLRHVRTVFQALQQQVDLFGRPPKSFYAALSAHATKREDRMALHFIGAPEGSATFKKLGEKDTVTFADVLQRYESARPGIEDLCEMIGDIKPRHYSIASAQSAVGDRVDLLIVTVEWATPSGSPRYGQCTRYLAGMKVGQKVTVSIKPSVMKLPPDNAQPIIMAGLGTGAAPFRAFMQHRAHLAAQGIHTGPLVYYFGSRHRSEEYLYGEEIEAYLADNVLTHTGLAFSRDQARKVYIQHKMQSDAEMLATMLDSDAKGVFYLCGPTWPVPDVYEALVGALVKYRGKEVSAAAQFIEDLKEEERYVLEVY</sequence>
<dbReference type="InterPro" id="IPR017927">
    <property type="entry name" value="FAD-bd_FR_type"/>
</dbReference>
<dbReference type="Gene3D" id="2.40.30.10">
    <property type="entry name" value="Translation factors"/>
    <property type="match status" value="1"/>
</dbReference>
<dbReference type="EMBL" id="KV425882">
    <property type="protein sequence ID" value="KZW04001.1"/>
    <property type="molecule type" value="Genomic_DNA"/>
</dbReference>
<comment type="pathway">
    <text evidence="3">Sulfur metabolism; hydrogen sulfide biosynthesis; hydrogen sulfide from sulfite (NADPH route): step 1/1.</text>
</comment>
<name>A0A165QS45_EXIGL</name>
<dbReference type="InterPro" id="IPR009014">
    <property type="entry name" value="Transketo_C/PFOR_II"/>
</dbReference>
<evidence type="ECO:0000313" key="17">
    <source>
        <dbReference type="Proteomes" id="UP000077266"/>
    </source>
</evidence>
<evidence type="ECO:0000259" key="15">
    <source>
        <dbReference type="PROSITE" id="PS51384"/>
    </source>
</evidence>
<dbReference type="Gene3D" id="3.40.50.970">
    <property type="match status" value="1"/>
</dbReference>
<protein>
    <recommendedName>
        <fullName evidence="4">assimilatory sulfite reductase (NADPH)</fullName>
        <ecNumber evidence="4">1.8.1.2</ecNumber>
    </recommendedName>
</protein>
<evidence type="ECO:0000256" key="3">
    <source>
        <dbReference type="ARBA" id="ARBA00004774"/>
    </source>
</evidence>
<dbReference type="InterPro" id="IPR001709">
    <property type="entry name" value="Flavoprot_Pyr_Nucl_cyt_Rdtase"/>
</dbReference>
<dbReference type="InterPro" id="IPR017938">
    <property type="entry name" value="Riboflavin_synthase-like_b-brl"/>
</dbReference>
<keyword evidence="6" id="KW-0285">Flavoprotein</keyword>
<dbReference type="GO" id="GO:0010181">
    <property type="term" value="F:FMN binding"/>
    <property type="evidence" value="ECO:0007669"/>
    <property type="project" value="TreeGrafter"/>
</dbReference>
<dbReference type="PANTHER" id="PTHR19384">
    <property type="entry name" value="NITRIC OXIDE SYNTHASE-RELATED"/>
    <property type="match status" value="1"/>
</dbReference>
<accession>A0A165QS45</accession>
<dbReference type="InParanoid" id="A0A165QS45"/>
<dbReference type="PROSITE" id="PS51384">
    <property type="entry name" value="FAD_FR"/>
    <property type="match status" value="1"/>
</dbReference>
<dbReference type="OrthoDB" id="1856718at2759"/>
<dbReference type="InterPro" id="IPR039261">
    <property type="entry name" value="FNR_nucleotide-bd"/>
</dbReference>
<keyword evidence="9" id="KW-0521">NADP</keyword>
<evidence type="ECO:0000256" key="2">
    <source>
        <dbReference type="ARBA" id="ARBA00001974"/>
    </source>
</evidence>
<evidence type="ECO:0000256" key="12">
    <source>
        <dbReference type="ARBA" id="ARBA00052219"/>
    </source>
</evidence>
<dbReference type="STRING" id="1314781.A0A165QS45"/>
<dbReference type="SUPFAM" id="SSF63380">
    <property type="entry name" value="Riboflavin synthase domain-like"/>
    <property type="match status" value="1"/>
</dbReference>
<dbReference type="InterPro" id="IPR003097">
    <property type="entry name" value="CysJ-like_FAD-binding"/>
</dbReference>
<dbReference type="FunCoup" id="A0A165QS45">
    <property type="interactions" value="320"/>
</dbReference>